<evidence type="ECO:0000313" key="2">
    <source>
        <dbReference type="EMBL" id="MBO2006641.1"/>
    </source>
</evidence>
<evidence type="ECO:0000259" key="1">
    <source>
        <dbReference type="Pfam" id="PF05899"/>
    </source>
</evidence>
<protein>
    <submittedName>
        <fullName evidence="2">DUF861 domain-containing protein</fullName>
    </submittedName>
</protein>
<feature type="domain" description="(S)-ureidoglycine aminohydrolase cupin" evidence="1">
    <location>
        <begin position="42"/>
        <end position="115"/>
    </location>
</feature>
<reference evidence="2" key="1">
    <citation type="submission" date="2021-03" db="EMBL/GenBank/DDBJ databases">
        <title>Molecular epidemiology and mechanisms of colistin and carbapenem resistance in Enterobacteriaceae from clinical isolates, the environment and porcine samples in Pretoria, South Africa.</title>
        <authorList>
            <person name="Bogoshi D."/>
            <person name="Mbelle N.M."/>
            <person name="Naidoo V."/>
            <person name="Osei Sekyere J."/>
        </authorList>
    </citation>
    <scope>NUCLEOTIDE SEQUENCE</scope>
    <source>
        <strain evidence="2">C080</strain>
    </source>
</reference>
<dbReference type="EMBL" id="JAGETR010000025">
    <property type="protein sequence ID" value="MBO2006641.1"/>
    <property type="molecule type" value="Genomic_DNA"/>
</dbReference>
<dbReference type="PANTHER" id="PTHR40943">
    <property type="entry name" value="CYTOPLASMIC PROTEIN-RELATED"/>
    <property type="match status" value="1"/>
</dbReference>
<dbReference type="Gene3D" id="2.60.120.10">
    <property type="entry name" value="Jelly Rolls"/>
    <property type="match status" value="1"/>
</dbReference>
<organism evidence="2">
    <name type="scientific">Serratia marcescens</name>
    <dbReference type="NCBI Taxonomy" id="615"/>
    <lineage>
        <taxon>Bacteria</taxon>
        <taxon>Pseudomonadati</taxon>
        <taxon>Pseudomonadota</taxon>
        <taxon>Gammaproteobacteria</taxon>
        <taxon>Enterobacterales</taxon>
        <taxon>Yersiniaceae</taxon>
        <taxon>Serratia</taxon>
    </lineage>
</organism>
<proteinExistence type="predicted"/>
<dbReference type="InterPro" id="IPR014710">
    <property type="entry name" value="RmlC-like_jellyroll"/>
</dbReference>
<dbReference type="InterPro" id="IPR008579">
    <property type="entry name" value="UGlyAH_Cupin_dom"/>
</dbReference>
<comment type="caution">
    <text evidence="2">The sequence shown here is derived from an EMBL/GenBank/DDBJ whole genome shotgun (WGS) entry which is preliminary data.</text>
</comment>
<dbReference type="Pfam" id="PF05899">
    <property type="entry name" value="Cupin_3"/>
    <property type="match status" value="1"/>
</dbReference>
<sequence>MKPLLLKQPLPELLEIGSVSNPGATVIAGTPNVGVASIFGEPTDNLNCGVQLHPRSSFVMEYPFAEHATVWEGCATLTNERTGESVQYQAGDSRFVEKGTPVRWDITSDRFVKHYLAIVEG</sequence>
<dbReference type="SUPFAM" id="SSF51182">
    <property type="entry name" value="RmlC-like cupins"/>
    <property type="match status" value="1"/>
</dbReference>
<accession>A0A939SQZ3</accession>
<name>A0A939SQZ3_SERMA</name>
<dbReference type="PANTHER" id="PTHR40943:SF1">
    <property type="entry name" value="CYTOPLASMIC PROTEIN"/>
    <property type="match status" value="1"/>
</dbReference>
<gene>
    <name evidence="2" type="ORF">J4732_04640</name>
</gene>
<dbReference type="InterPro" id="IPR011051">
    <property type="entry name" value="RmlC_Cupin_sf"/>
</dbReference>
<dbReference type="AlphaFoldDB" id="A0A939SQZ3"/>